<dbReference type="GO" id="GO:0006508">
    <property type="term" value="P:proteolysis"/>
    <property type="evidence" value="ECO:0007669"/>
    <property type="project" value="UniProtKB-KW"/>
</dbReference>
<dbReference type="PANTHER" id="PTHR18063:SF6">
    <property type="entry name" value="UBIQUITIN CARBOXYL-TERMINAL HYDROLASE"/>
    <property type="match status" value="1"/>
</dbReference>
<name>A0A3P8CRD0_9TREM</name>
<proteinExistence type="inferred from homology"/>
<dbReference type="GO" id="GO:0036435">
    <property type="term" value="F:K48-linked polyubiquitin modification-dependent protein binding"/>
    <property type="evidence" value="ECO:0007669"/>
    <property type="project" value="UniProtKB-UniRule"/>
</dbReference>
<dbReference type="EMBL" id="UZAI01004545">
    <property type="protein sequence ID" value="VDO86782.1"/>
    <property type="molecule type" value="Genomic_DNA"/>
</dbReference>
<dbReference type="GO" id="GO:0140934">
    <property type="term" value="F:histone deubiquitinase activity"/>
    <property type="evidence" value="ECO:0007669"/>
    <property type="project" value="UniProtKB-UniRule"/>
</dbReference>
<dbReference type="GO" id="GO:0071108">
    <property type="term" value="P:protein K48-linked deubiquitination"/>
    <property type="evidence" value="ECO:0007669"/>
    <property type="project" value="TreeGrafter"/>
</dbReference>
<sequence>MCSLVFFSFLSSNFHCFVWLYCHFITYFISVADFEYTPTLSLFDLFNIHIYHGWLVDPDEHDLAATVGNRTYNQLTEELLRLESSDNYEDLKRSKWDIGSQLTFHGLSQLVTTLHDEELAVFFRNNHYNTILKHKDSIFVLVTDMGLLNEPNIVWELLNDLDGDTQFVDCSFQLFCPTTSDSSIRKTSDAVPRTPSKAREHTIAYGVSHRCTRIPGPRVRTLNIFRHYLSSLEVELLCAKPVLSPIPCCGWALLRSPTLGRKNRPVLLGF</sequence>
<dbReference type="PANTHER" id="PTHR18063">
    <property type="entry name" value="NF-E2 INDUCIBLE PROTEIN"/>
    <property type="match status" value="1"/>
</dbReference>
<accession>A0A3P8CRD0</accession>
<dbReference type="InterPro" id="IPR007518">
    <property type="entry name" value="MINDY"/>
</dbReference>
<evidence type="ECO:0000313" key="4">
    <source>
        <dbReference type="EMBL" id="VDO86782.1"/>
    </source>
</evidence>
<reference evidence="4 5" key="1">
    <citation type="submission" date="2018-11" db="EMBL/GenBank/DDBJ databases">
        <authorList>
            <consortium name="Pathogen Informatics"/>
        </authorList>
    </citation>
    <scope>NUCLEOTIDE SEQUENCE [LARGE SCALE GENOMIC DNA]</scope>
    <source>
        <strain evidence="4 5">Zambia</strain>
    </source>
</reference>
<keyword evidence="2" id="KW-0378">Hydrolase</keyword>
<keyword evidence="2" id="KW-0645">Protease</keyword>
<dbReference type="Proteomes" id="UP000277204">
    <property type="component" value="Unassembled WGS sequence"/>
</dbReference>
<organism evidence="4 5">
    <name type="scientific">Schistosoma margrebowiei</name>
    <dbReference type="NCBI Taxonomy" id="48269"/>
    <lineage>
        <taxon>Eukaryota</taxon>
        <taxon>Metazoa</taxon>
        <taxon>Spiralia</taxon>
        <taxon>Lophotrochozoa</taxon>
        <taxon>Platyhelminthes</taxon>
        <taxon>Trematoda</taxon>
        <taxon>Digenea</taxon>
        <taxon>Strigeidida</taxon>
        <taxon>Schistosomatoidea</taxon>
        <taxon>Schistosomatidae</taxon>
        <taxon>Schistosoma</taxon>
    </lineage>
</organism>
<dbReference type="AlphaFoldDB" id="A0A3P8CRD0"/>
<dbReference type="InterPro" id="IPR033979">
    <property type="entry name" value="MINDY_domain"/>
</dbReference>
<evidence type="ECO:0000313" key="5">
    <source>
        <dbReference type="Proteomes" id="UP000277204"/>
    </source>
</evidence>
<gene>
    <name evidence="4" type="ORF">SMRZ_LOCUS9548</name>
</gene>
<protein>
    <recommendedName>
        <fullName evidence="2">Ubiquitin carboxyl-terminal hydrolase</fullName>
        <ecNumber evidence="2">3.4.19.12</ecNumber>
    </recommendedName>
</protein>
<dbReference type="GO" id="GO:0004843">
    <property type="term" value="F:cysteine-type deubiquitinase activity"/>
    <property type="evidence" value="ECO:0007669"/>
    <property type="project" value="UniProtKB-UniRule"/>
</dbReference>
<evidence type="ECO:0000256" key="2">
    <source>
        <dbReference type="RuleBase" id="RU367139"/>
    </source>
</evidence>
<keyword evidence="2" id="KW-0833">Ubl conjugation pathway</keyword>
<comment type="catalytic activity">
    <reaction evidence="2">
        <text>Thiol-dependent hydrolysis of ester, thioester, amide, peptide and isopeptide bonds formed by the C-terminal Gly of ubiquitin (a 76-residue protein attached to proteins as an intracellular targeting signal).</text>
        <dbReference type="EC" id="3.4.19.12"/>
    </reaction>
</comment>
<dbReference type="GO" id="GO:1990380">
    <property type="term" value="F:K48-linked deubiquitinase activity"/>
    <property type="evidence" value="ECO:0007669"/>
    <property type="project" value="UniProtKB-UniRule"/>
</dbReference>
<evidence type="ECO:0000259" key="3">
    <source>
        <dbReference type="Pfam" id="PF04424"/>
    </source>
</evidence>
<comment type="function">
    <text evidence="2">Hydrolase that can specifically remove 'Lys-48'-linked conjugated ubiquitin from proteins. Has exodeubiquitinase activity and has a preference for long polyubiquitin chains. May play a regulatory role at the level of protein turnover.</text>
</comment>
<dbReference type="GO" id="GO:0016807">
    <property type="term" value="F:cysteine-type carboxypeptidase activity"/>
    <property type="evidence" value="ECO:0007669"/>
    <property type="project" value="TreeGrafter"/>
</dbReference>
<dbReference type="EC" id="3.4.19.12" evidence="2"/>
<keyword evidence="2" id="KW-0788">Thiol protease</keyword>
<evidence type="ECO:0000256" key="1">
    <source>
        <dbReference type="ARBA" id="ARBA00006616"/>
    </source>
</evidence>
<dbReference type="GO" id="GO:0005829">
    <property type="term" value="C:cytosol"/>
    <property type="evidence" value="ECO:0007669"/>
    <property type="project" value="TreeGrafter"/>
</dbReference>
<dbReference type="Pfam" id="PF04424">
    <property type="entry name" value="MINDY_DUB"/>
    <property type="match status" value="1"/>
</dbReference>
<feature type="domain" description="MINDY deubiquitinase" evidence="3">
    <location>
        <begin position="27"/>
        <end position="172"/>
    </location>
</feature>
<comment type="similarity">
    <text evidence="1 2">Belongs to the MINDY deubiquitinase family. FAM63 subfamily.</text>
</comment>
<keyword evidence="5" id="KW-1185">Reference proteome</keyword>
<dbReference type="GO" id="GO:0071944">
    <property type="term" value="C:cell periphery"/>
    <property type="evidence" value="ECO:0007669"/>
    <property type="project" value="TreeGrafter"/>
</dbReference>